<reference evidence="1" key="1">
    <citation type="journal article" date="2020" name="Stud. Mycol.">
        <title>101 Dothideomycetes genomes: a test case for predicting lifestyles and emergence of pathogens.</title>
        <authorList>
            <person name="Haridas S."/>
            <person name="Albert R."/>
            <person name="Binder M."/>
            <person name="Bloem J."/>
            <person name="Labutti K."/>
            <person name="Salamov A."/>
            <person name="Andreopoulos B."/>
            <person name="Baker S."/>
            <person name="Barry K."/>
            <person name="Bills G."/>
            <person name="Bluhm B."/>
            <person name="Cannon C."/>
            <person name="Castanera R."/>
            <person name="Culley D."/>
            <person name="Daum C."/>
            <person name="Ezra D."/>
            <person name="Gonzalez J."/>
            <person name="Henrissat B."/>
            <person name="Kuo A."/>
            <person name="Liang C."/>
            <person name="Lipzen A."/>
            <person name="Lutzoni F."/>
            <person name="Magnuson J."/>
            <person name="Mondo S."/>
            <person name="Nolan M."/>
            <person name="Ohm R."/>
            <person name="Pangilinan J."/>
            <person name="Park H.-J."/>
            <person name="Ramirez L."/>
            <person name="Alfaro M."/>
            <person name="Sun H."/>
            <person name="Tritt A."/>
            <person name="Yoshinaga Y."/>
            <person name="Zwiers L.-H."/>
            <person name="Turgeon B."/>
            <person name="Goodwin S."/>
            <person name="Spatafora J."/>
            <person name="Crous P."/>
            <person name="Grigoriev I."/>
        </authorList>
    </citation>
    <scope>NUCLEOTIDE SEQUENCE</scope>
    <source>
        <strain evidence="1">CBS 110217</strain>
    </source>
</reference>
<evidence type="ECO:0000313" key="2">
    <source>
        <dbReference type="Proteomes" id="UP000799777"/>
    </source>
</evidence>
<dbReference type="AlphaFoldDB" id="A0A9P4HLA5"/>
<evidence type="ECO:0000313" key="1">
    <source>
        <dbReference type="EMBL" id="KAF2036418.1"/>
    </source>
</evidence>
<comment type="caution">
    <text evidence="1">The sequence shown here is derived from an EMBL/GenBank/DDBJ whole genome shotgun (WGS) entry which is preliminary data.</text>
</comment>
<sequence length="218" mass="25300">MDLRAGMLPVALQIQTRILLDRLAANPEWEFLYPEELQRVGKEDGAHRDNWWDWMGETHHRRLLESRARHTCVCTPSGGSFALKKLPEIHFGLSLHVEHEFFTNDMHIFLPDAHPESIYMEEHNCLGCETKCYIIPVAQPPPPEIERSSATGPASVDHVPPKKLRLNCARVRSVLQLDTYHDLFNLQKLIEHDVKDDELRAVCTEYKHLLSTRCLYMR</sequence>
<accession>A0A9P4HLA5</accession>
<dbReference type="EMBL" id="ML978155">
    <property type="protein sequence ID" value="KAF2036418.1"/>
    <property type="molecule type" value="Genomic_DNA"/>
</dbReference>
<gene>
    <name evidence="1" type="ORF">EK21DRAFT_106521</name>
</gene>
<name>A0A9P4HLA5_9PLEO</name>
<dbReference type="Proteomes" id="UP000799777">
    <property type="component" value="Unassembled WGS sequence"/>
</dbReference>
<proteinExistence type="predicted"/>
<organism evidence="1 2">
    <name type="scientific">Setomelanomma holmii</name>
    <dbReference type="NCBI Taxonomy" id="210430"/>
    <lineage>
        <taxon>Eukaryota</taxon>
        <taxon>Fungi</taxon>
        <taxon>Dikarya</taxon>
        <taxon>Ascomycota</taxon>
        <taxon>Pezizomycotina</taxon>
        <taxon>Dothideomycetes</taxon>
        <taxon>Pleosporomycetidae</taxon>
        <taxon>Pleosporales</taxon>
        <taxon>Pleosporineae</taxon>
        <taxon>Phaeosphaeriaceae</taxon>
        <taxon>Setomelanomma</taxon>
    </lineage>
</organism>
<keyword evidence="2" id="KW-1185">Reference proteome</keyword>
<protein>
    <submittedName>
        <fullName evidence="1">Uncharacterized protein</fullName>
    </submittedName>
</protein>